<comment type="caution">
    <text evidence="1">The sequence shown here is derived from an EMBL/GenBank/DDBJ whole genome shotgun (WGS) entry which is preliminary data.</text>
</comment>
<proteinExistence type="predicted"/>
<dbReference type="Proteomes" id="UP000654004">
    <property type="component" value="Unassembled WGS sequence"/>
</dbReference>
<evidence type="ECO:0000313" key="2">
    <source>
        <dbReference type="Proteomes" id="UP000654004"/>
    </source>
</evidence>
<protein>
    <submittedName>
        <fullName evidence="1">CopG family transcriptional regulator</fullName>
    </submittedName>
</protein>
<sequence length="138" mass="15216">MGLADLKKNASLCKTERPIAVSIDDFIAAADLYAAGKTTSTLHSDKGMCNNLLDQPTNVVDFLQRKYPNQPTALSKVNNGSNKPFKRCTYTLSESAIDQLTQLSQQGNIAKSKLIRQLISHYFSLTPEQQKRIDANLG</sequence>
<gene>
    <name evidence="1" type="ORF">GCM10009410_12600</name>
</gene>
<evidence type="ECO:0000313" key="1">
    <source>
        <dbReference type="EMBL" id="GGP81197.1"/>
    </source>
</evidence>
<accession>A0ABQ2QGV6</accession>
<name>A0ABQ2QGV6_9GAMM</name>
<keyword evidence="2" id="KW-1185">Reference proteome</keyword>
<reference evidence="2" key="1">
    <citation type="journal article" date="2019" name="Int. J. Syst. Evol. Microbiol.">
        <title>The Global Catalogue of Microorganisms (GCM) 10K type strain sequencing project: providing services to taxonomists for standard genome sequencing and annotation.</title>
        <authorList>
            <consortium name="The Broad Institute Genomics Platform"/>
            <consortium name="The Broad Institute Genome Sequencing Center for Infectious Disease"/>
            <person name="Wu L."/>
            <person name="Ma J."/>
        </authorList>
    </citation>
    <scope>NUCLEOTIDE SEQUENCE [LARGE SCALE GENOMIC DNA]</scope>
    <source>
        <strain evidence="2">JCM 32305</strain>
    </source>
</reference>
<dbReference type="RefSeq" id="WP_188954401.1">
    <property type="nucleotide sequence ID" value="NZ_BMQW01000002.1"/>
</dbReference>
<dbReference type="EMBL" id="BMQW01000002">
    <property type="protein sequence ID" value="GGP81197.1"/>
    <property type="molecule type" value="Genomic_DNA"/>
</dbReference>
<organism evidence="1 2">
    <name type="scientific">Shewanella ulleungensis</name>
    <dbReference type="NCBI Taxonomy" id="2282699"/>
    <lineage>
        <taxon>Bacteria</taxon>
        <taxon>Pseudomonadati</taxon>
        <taxon>Pseudomonadota</taxon>
        <taxon>Gammaproteobacteria</taxon>
        <taxon>Alteromonadales</taxon>
        <taxon>Shewanellaceae</taxon>
        <taxon>Shewanella</taxon>
    </lineage>
</organism>